<dbReference type="AlphaFoldDB" id="V4LKK6"/>
<name>V4LKK6_EUTSA</name>
<feature type="non-terminal residue" evidence="1">
    <location>
        <position position="1"/>
    </location>
</feature>
<reference evidence="1 2" key="1">
    <citation type="journal article" date="2013" name="Front. Plant Sci.">
        <title>The Reference Genome of the Halophytic Plant Eutrema salsugineum.</title>
        <authorList>
            <person name="Yang R."/>
            <person name="Jarvis D.E."/>
            <person name="Chen H."/>
            <person name="Beilstein M.A."/>
            <person name="Grimwood J."/>
            <person name="Jenkins J."/>
            <person name="Shu S."/>
            <person name="Prochnik S."/>
            <person name="Xin M."/>
            <person name="Ma C."/>
            <person name="Schmutz J."/>
            <person name="Wing R.A."/>
            <person name="Mitchell-Olds T."/>
            <person name="Schumaker K.S."/>
            <person name="Wang X."/>
        </authorList>
    </citation>
    <scope>NUCLEOTIDE SEQUENCE [LARGE SCALE GENOMIC DNA]</scope>
</reference>
<proteinExistence type="predicted"/>
<dbReference type="STRING" id="72664.V4LKK6"/>
<dbReference type="KEGG" id="eus:EUTSA_v10006494mg"/>
<evidence type="ECO:0000313" key="1">
    <source>
        <dbReference type="EMBL" id="ESQ44274.1"/>
    </source>
</evidence>
<sequence>GCVFVYLVVQKRTQIIENLMNQWNIAEETLVSLEDNIQKELFAQQQRVDSSAPDNKGIVKPKPRTIFEEKKETLIPTSVDRFGSGWGSVDPESLIGKLVSVRMPGEDRFEEFTIQIYDAQQEMHRLEPVYVESDAMKIDEMLNWVDLREIHQEEKKNTILGFLSSLGSLQCRTRKIKPQILHPVSLFNTF</sequence>
<dbReference type="OMA" id="QKNLVAH"/>
<dbReference type="Gramene" id="ESQ44274">
    <property type="protein sequence ID" value="ESQ44274"/>
    <property type="gene ID" value="EUTSA_v10006494mg"/>
</dbReference>
<keyword evidence="2" id="KW-1185">Reference proteome</keyword>
<dbReference type="eggNOG" id="KOG4675">
    <property type="taxonomic scope" value="Eukaryota"/>
</dbReference>
<evidence type="ECO:0000313" key="2">
    <source>
        <dbReference type="Proteomes" id="UP000030689"/>
    </source>
</evidence>
<gene>
    <name evidence="1" type="ORF">EUTSA_v10006494mg</name>
</gene>
<organism evidence="1 2">
    <name type="scientific">Eutrema salsugineum</name>
    <name type="common">Saltwater cress</name>
    <name type="synonym">Sisymbrium salsugineum</name>
    <dbReference type="NCBI Taxonomy" id="72664"/>
    <lineage>
        <taxon>Eukaryota</taxon>
        <taxon>Viridiplantae</taxon>
        <taxon>Streptophyta</taxon>
        <taxon>Embryophyta</taxon>
        <taxon>Tracheophyta</taxon>
        <taxon>Spermatophyta</taxon>
        <taxon>Magnoliopsida</taxon>
        <taxon>eudicotyledons</taxon>
        <taxon>Gunneridae</taxon>
        <taxon>Pentapetalae</taxon>
        <taxon>rosids</taxon>
        <taxon>malvids</taxon>
        <taxon>Brassicales</taxon>
        <taxon>Brassicaceae</taxon>
        <taxon>Eutremeae</taxon>
        <taxon>Eutrema</taxon>
    </lineage>
</organism>
<protein>
    <submittedName>
        <fullName evidence="1">Uncharacterized protein</fullName>
    </submittedName>
</protein>
<accession>V4LKK6</accession>
<dbReference type="Proteomes" id="UP000030689">
    <property type="component" value="Unassembled WGS sequence"/>
</dbReference>
<dbReference type="EMBL" id="KI517455">
    <property type="protein sequence ID" value="ESQ44274.1"/>
    <property type="molecule type" value="Genomic_DNA"/>
</dbReference>